<dbReference type="Gene3D" id="3.30.465.10">
    <property type="match status" value="1"/>
</dbReference>
<keyword evidence="2" id="KW-0274">FAD</keyword>
<gene>
    <name evidence="4" type="ORF">GR170_01815</name>
</gene>
<reference evidence="4 5" key="1">
    <citation type="submission" date="2019-12" db="EMBL/GenBank/DDBJ databases">
        <authorList>
            <person name="Li M."/>
        </authorList>
    </citation>
    <scope>NUCLEOTIDE SEQUENCE [LARGE SCALE GENOMIC DNA]</scope>
    <source>
        <strain evidence="4 5">GBMRC 2024</strain>
    </source>
</reference>
<evidence type="ECO:0000313" key="5">
    <source>
        <dbReference type="Proteomes" id="UP000477911"/>
    </source>
</evidence>
<sequence>MRPESEAELAEMVAGAGGPLWLRGGGTQGPCGAGAVLETSGLAGVRLYEPGALTLVVGAGTPLAEVEALLAAQGQRLPFEPRDARVLSGAAGAATIGGIVAANLSGPRRVQAGACRDFVLGLRLVDGAGRILSAGGRVMKNVTGYDLAKLVTGSRGTLGVITEVSLKVLAAPRAEATLIVRGQGAEAAVADLCRAMGLPWEVSGAAWREGPDGPERLLRIEGLAGSVAYRAGRLAEALPGDPRLVEGAQSAALWRGIRDVDDLAGGQDPVWRLCLKPTDGPVVLAALRAAGLEGRALLDWSGGLVWLAVPGDSRADLVRAATARLGGHAELVRAPEGCTVPRLPPPSGAAGRLSAALRAQFDPRAILNPGLMPA</sequence>
<dbReference type="RefSeq" id="WP_160891087.1">
    <property type="nucleotide sequence ID" value="NZ_WUMU01000001.1"/>
</dbReference>
<comment type="caution">
    <text evidence="4">The sequence shown here is derived from an EMBL/GenBank/DDBJ whole genome shotgun (WGS) entry which is preliminary data.</text>
</comment>
<name>A0A6L7FZM5_9RHOB</name>
<proteinExistence type="predicted"/>
<dbReference type="InterPro" id="IPR016164">
    <property type="entry name" value="FAD-linked_Oxase-like_C"/>
</dbReference>
<evidence type="ECO:0000313" key="4">
    <source>
        <dbReference type="EMBL" id="MXN16557.1"/>
    </source>
</evidence>
<dbReference type="SUPFAM" id="SSF55103">
    <property type="entry name" value="FAD-linked oxidases, C-terminal domain"/>
    <property type="match status" value="1"/>
</dbReference>
<dbReference type="InterPro" id="IPR016166">
    <property type="entry name" value="FAD-bd_PCMH"/>
</dbReference>
<dbReference type="InterPro" id="IPR006094">
    <property type="entry name" value="Oxid_FAD_bind_N"/>
</dbReference>
<dbReference type="AlphaFoldDB" id="A0A6L7FZM5"/>
<dbReference type="PANTHER" id="PTHR11748:SF103">
    <property type="entry name" value="GLYCOLATE OXIDASE SUBUNIT GLCE"/>
    <property type="match status" value="1"/>
</dbReference>
<dbReference type="Proteomes" id="UP000477911">
    <property type="component" value="Unassembled WGS sequence"/>
</dbReference>
<evidence type="ECO:0000259" key="3">
    <source>
        <dbReference type="PROSITE" id="PS51387"/>
    </source>
</evidence>
<dbReference type="PROSITE" id="PS51387">
    <property type="entry name" value="FAD_PCMH"/>
    <property type="match status" value="1"/>
</dbReference>
<dbReference type="SUPFAM" id="SSF56176">
    <property type="entry name" value="FAD-binding/transporter-associated domain-like"/>
    <property type="match status" value="1"/>
</dbReference>
<dbReference type="Pfam" id="PF01565">
    <property type="entry name" value="FAD_binding_4"/>
    <property type="match status" value="1"/>
</dbReference>
<keyword evidence="1" id="KW-0285">Flavoprotein</keyword>
<accession>A0A6L7FZM5</accession>
<dbReference type="PANTHER" id="PTHR11748">
    <property type="entry name" value="D-LACTATE DEHYDROGENASE"/>
    <property type="match status" value="1"/>
</dbReference>
<dbReference type="InterPro" id="IPR036318">
    <property type="entry name" value="FAD-bd_PCMH-like_sf"/>
</dbReference>
<feature type="domain" description="FAD-binding PCMH-type" evidence="3">
    <location>
        <begin position="1"/>
        <end position="171"/>
    </location>
</feature>
<evidence type="ECO:0000256" key="2">
    <source>
        <dbReference type="ARBA" id="ARBA00022827"/>
    </source>
</evidence>
<evidence type="ECO:0000256" key="1">
    <source>
        <dbReference type="ARBA" id="ARBA00022630"/>
    </source>
</evidence>
<dbReference type="GO" id="GO:0071949">
    <property type="term" value="F:FAD binding"/>
    <property type="evidence" value="ECO:0007669"/>
    <property type="project" value="InterPro"/>
</dbReference>
<protein>
    <submittedName>
        <fullName evidence="4">FAD-binding protein</fullName>
    </submittedName>
</protein>
<dbReference type="GO" id="GO:0003824">
    <property type="term" value="F:catalytic activity"/>
    <property type="evidence" value="ECO:0007669"/>
    <property type="project" value="InterPro"/>
</dbReference>
<dbReference type="EMBL" id="WUMU01000001">
    <property type="protein sequence ID" value="MXN16557.1"/>
    <property type="molecule type" value="Genomic_DNA"/>
</dbReference>
<organism evidence="4 5">
    <name type="scientific">Pseudooceanicola albus</name>
    <dbReference type="NCBI Taxonomy" id="2692189"/>
    <lineage>
        <taxon>Bacteria</taxon>
        <taxon>Pseudomonadati</taxon>
        <taxon>Pseudomonadota</taxon>
        <taxon>Alphaproteobacteria</taxon>
        <taxon>Rhodobacterales</taxon>
        <taxon>Paracoccaceae</taxon>
        <taxon>Pseudooceanicola</taxon>
    </lineage>
</organism>
<dbReference type="InterPro" id="IPR016169">
    <property type="entry name" value="FAD-bd_PCMH_sub2"/>
</dbReference>
<keyword evidence="5" id="KW-1185">Reference proteome</keyword>